<feature type="transmembrane region" description="Helical" evidence="6">
    <location>
        <begin position="160"/>
        <end position="180"/>
    </location>
</feature>
<feature type="transmembrane region" description="Helical" evidence="6">
    <location>
        <begin position="329"/>
        <end position="347"/>
    </location>
</feature>
<feature type="transmembrane region" description="Helical" evidence="6">
    <location>
        <begin position="12"/>
        <end position="31"/>
    </location>
</feature>
<dbReference type="STRING" id="930128.SAMN05192532_105190"/>
<organism evidence="8 9">
    <name type="scientific">Alteribacillus iranensis</name>
    <dbReference type="NCBI Taxonomy" id="930128"/>
    <lineage>
        <taxon>Bacteria</taxon>
        <taxon>Bacillati</taxon>
        <taxon>Bacillota</taxon>
        <taxon>Bacilli</taxon>
        <taxon>Bacillales</taxon>
        <taxon>Bacillaceae</taxon>
        <taxon>Alteribacillus</taxon>
    </lineage>
</organism>
<dbReference type="PANTHER" id="PTHR12677">
    <property type="entry name" value="GOLGI APPARATUS MEMBRANE PROTEIN TVP38-RELATED"/>
    <property type="match status" value="1"/>
</dbReference>
<keyword evidence="3 6" id="KW-0812">Transmembrane</keyword>
<feature type="transmembrane region" description="Helical" evidence="6">
    <location>
        <begin position="43"/>
        <end position="62"/>
    </location>
</feature>
<keyword evidence="2 6" id="KW-1003">Cell membrane</keyword>
<name>A0A1I2E8J9_9BACI</name>
<dbReference type="EMBL" id="FONT01000005">
    <property type="protein sequence ID" value="SFE89272.1"/>
    <property type="molecule type" value="Genomic_DNA"/>
</dbReference>
<dbReference type="GO" id="GO:0005886">
    <property type="term" value="C:plasma membrane"/>
    <property type="evidence" value="ECO:0007669"/>
    <property type="project" value="UniProtKB-SubCell"/>
</dbReference>
<comment type="similarity">
    <text evidence="6">Belongs to the TVP38/TMEM64 family.</text>
</comment>
<evidence type="ECO:0000256" key="4">
    <source>
        <dbReference type="ARBA" id="ARBA00022989"/>
    </source>
</evidence>
<dbReference type="AlphaFoldDB" id="A0A1I2E8J9"/>
<feature type="transmembrane region" description="Helical" evidence="6">
    <location>
        <begin position="74"/>
        <end position="100"/>
    </location>
</feature>
<protein>
    <recommendedName>
        <fullName evidence="6">TVP38/TMEM64 family membrane protein</fullName>
    </recommendedName>
</protein>
<feature type="transmembrane region" description="Helical" evidence="6">
    <location>
        <begin position="207"/>
        <end position="225"/>
    </location>
</feature>
<evidence type="ECO:0000256" key="1">
    <source>
        <dbReference type="ARBA" id="ARBA00004651"/>
    </source>
</evidence>
<keyword evidence="4 6" id="KW-1133">Transmembrane helix</keyword>
<feature type="transmembrane region" description="Helical" evidence="6">
    <location>
        <begin position="353"/>
        <end position="375"/>
    </location>
</feature>
<evidence type="ECO:0000256" key="5">
    <source>
        <dbReference type="ARBA" id="ARBA00023136"/>
    </source>
</evidence>
<dbReference type="RefSeq" id="WP_091662245.1">
    <property type="nucleotide sequence ID" value="NZ_FONT01000005.1"/>
</dbReference>
<gene>
    <name evidence="8" type="ORF">SAMN05192532_105190</name>
</gene>
<keyword evidence="5 6" id="KW-0472">Membrane</keyword>
<comment type="subcellular location">
    <subcellularLocation>
        <location evidence="1 6">Cell membrane</location>
        <topology evidence="1 6">Multi-pass membrane protein</topology>
    </subcellularLocation>
</comment>
<evidence type="ECO:0000256" key="3">
    <source>
        <dbReference type="ARBA" id="ARBA00022692"/>
    </source>
</evidence>
<dbReference type="InterPro" id="IPR032816">
    <property type="entry name" value="VTT_dom"/>
</dbReference>
<comment type="caution">
    <text evidence="6">Lacks conserved residue(s) required for the propagation of feature annotation.</text>
</comment>
<feature type="domain" description="VTT" evidence="7">
    <location>
        <begin position="232"/>
        <end position="349"/>
    </location>
</feature>
<feature type="transmembrane region" description="Helical" evidence="6">
    <location>
        <begin position="255"/>
        <end position="273"/>
    </location>
</feature>
<evidence type="ECO:0000259" key="7">
    <source>
        <dbReference type="Pfam" id="PF09335"/>
    </source>
</evidence>
<dbReference type="PANTHER" id="PTHR12677:SF59">
    <property type="entry name" value="GOLGI APPARATUS MEMBRANE PROTEIN TVP38-RELATED"/>
    <property type="match status" value="1"/>
</dbReference>
<sequence>MKGIVKFGGHFLASLFLFYVIGLAVSLLLIQNKWLDMRFDSEYFILVMMLTGVWFYFVALFMSASHFIIWTRPLFMRVILPLSAAVIIILTAIKSSLFVMPAYVTRKGLMLDSMLTLPQMNILILVWVLIGLLSLYGAARYPLDFKKSSPRMAWSSFSRSSRYGISVFFILSALLLFVYLGQSEMQASANRAASALMEADVEAFRDYLLSFGPLAAVVSGLLMIFQSVAAPLPAFVITFANGLLFGWFWGAVLSWTSAMAGAVLCFFIAKFFGRPLVEKMVSKRALNWWDRFFEKYGKHSVFIARLVPIVSFDLVSYASGVTAIKFSHFFWATGLGQLPATLLYSYLGETASGSVQILFFVFTVVIAIAVLGSIIGPKLLGEKKA</sequence>
<dbReference type="OrthoDB" id="9812980at2"/>
<dbReference type="InterPro" id="IPR015414">
    <property type="entry name" value="TMEM64"/>
</dbReference>
<feature type="transmembrane region" description="Helical" evidence="6">
    <location>
        <begin position="120"/>
        <end position="139"/>
    </location>
</feature>
<evidence type="ECO:0000256" key="6">
    <source>
        <dbReference type="RuleBase" id="RU366058"/>
    </source>
</evidence>
<reference evidence="8 9" key="1">
    <citation type="submission" date="2016-10" db="EMBL/GenBank/DDBJ databases">
        <authorList>
            <person name="de Groot N.N."/>
        </authorList>
    </citation>
    <scope>NUCLEOTIDE SEQUENCE [LARGE SCALE GENOMIC DNA]</scope>
    <source>
        <strain evidence="8 9">DSM 23995</strain>
    </source>
</reference>
<dbReference type="Proteomes" id="UP000199516">
    <property type="component" value="Unassembled WGS sequence"/>
</dbReference>
<evidence type="ECO:0000313" key="9">
    <source>
        <dbReference type="Proteomes" id="UP000199516"/>
    </source>
</evidence>
<evidence type="ECO:0000256" key="2">
    <source>
        <dbReference type="ARBA" id="ARBA00022475"/>
    </source>
</evidence>
<accession>A0A1I2E8J9</accession>
<keyword evidence="9" id="KW-1185">Reference proteome</keyword>
<feature type="transmembrane region" description="Helical" evidence="6">
    <location>
        <begin position="232"/>
        <end position="249"/>
    </location>
</feature>
<proteinExistence type="inferred from homology"/>
<dbReference type="Pfam" id="PF09335">
    <property type="entry name" value="VTT_dom"/>
    <property type="match status" value="1"/>
</dbReference>
<evidence type="ECO:0000313" key="8">
    <source>
        <dbReference type="EMBL" id="SFE89272.1"/>
    </source>
</evidence>